<name>A0ACB9RU75_9MYRT</name>
<gene>
    <name evidence="1" type="ORF">MLD38_008417</name>
</gene>
<dbReference type="EMBL" id="CM042882">
    <property type="protein sequence ID" value="KAI4382454.1"/>
    <property type="molecule type" value="Genomic_DNA"/>
</dbReference>
<evidence type="ECO:0000313" key="2">
    <source>
        <dbReference type="Proteomes" id="UP001057402"/>
    </source>
</evidence>
<organism evidence="1 2">
    <name type="scientific">Melastoma candidum</name>
    <dbReference type="NCBI Taxonomy" id="119954"/>
    <lineage>
        <taxon>Eukaryota</taxon>
        <taxon>Viridiplantae</taxon>
        <taxon>Streptophyta</taxon>
        <taxon>Embryophyta</taxon>
        <taxon>Tracheophyta</taxon>
        <taxon>Spermatophyta</taxon>
        <taxon>Magnoliopsida</taxon>
        <taxon>eudicotyledons</taxon>
        <taxon>Gunneridae</taxon>
        <taxon>Pentapetalae</taxon>
        <taxon>rosids</taxon>
        <taxon>malvids</taxon>
        <taxon>Myrtales</taxon>
        <taxon>Melastomataceae</taxon>
        <taxon>Melastomatoideae</taxon>
        <taxon>Melastomateae</taxon>
        <taxon>Melastoma</taxon>
    </lineage>
</organism>
<proteinExistence type="predicted"/>
<keyword evidence="2" id="KW-1185">Reference proteome</keyword>
<reference evidence="2" key="1">
    <citation type="journal article" date="2023" name="Front. Plant Sci.">
        <title>Chromosomal-level genome assembly of Melastoma candidum provides insights into trichome evolution.</title>
        <authorList>
            <person name="Zhong Y."/>
            <person name="Wu W."/>
            <person name="Sun C."/>
            <person name="Zou P."/>
            <person name="Liu Y."/>
            <person name="Dai S."/>
            <person name="Zhou R."/>
        </authorList>
    </citation>
    <scope>NUCLEOTIDE SEQUENCE [LARGE SCALE GENOMIC DNA]</scope>
</reference>
<protein>
    <submittedName>
        <fullName evidence="1">Uncharacterized protein</fullName>
    </submittedName>
</protein>
<comment type="caution">
    <text evidence="1">The sequence shown here is derived from an EMBL/GenBank/DDBJ whole genome shotgun (WGS) entry which is preliminary data.</text>
</comment>
<sequence>MVFTRRQAKRAGKLGEEELEKETQQPEQSVVQVTSGSLSRKETWPCKMSEKCRDPLGNDFPQGRALNCSWADPHFKCLTKDYDTEWFAGWSQISMDEDPLGAQKAAKEDKKNYISYVSGEADSKSSVQGLRAIGGGVPCIKRGKMNQSSTGGDAVAKGSMDEFWSARKGLWKLNELWWSLAQVKYGQQAFFLSFNRALGEDRFNLEDEPKVRKEWSAMLEDERLGRYIQRPKPFDWKQAKLRRRWLSKLAAANKEFLHPNILQVHLNREDSPPSMEFLQPPPNQEDNPDSLCQQPKS</sequence>
<dbReference type="Proteomes" id="UP001057402">
    <property type="component" value="Chromosome 3"/>
</dbReference>
<evidence type="ECO:0000313" key="1">
    <source>
        <dbReference type="EMBL" id="KAI4382454.1"/>
    </source>
</evidence>
<accession>A0ACB9RU75</accession>